<evidence type="ECO:0000256" key="3">
    <source>
        <dbReference type="ARBA" id="ARBA00022475"/>
    </source>
</evidence>
<protein>
    <recommendedName>
        <fullName evidence="13">Cytochrome b561 bacterial/Ni-hydrogenase domain-containing protein</fullName>
    </recommendedName>
</protein>
<feature type="transmembrane region" description="Helical" evidence="12">
    <location>
        <begin position="145"/>
        <end position="167"/>
    </location>
</feature>
<evidence type="ECO:0000313" key="14">
    <source>
        <dbReference type="EMBL" id="KAA1419822.1"/>
    </source>
</evidence>
<evidence type="ECO:0000259" key="13">
    <source>
        <dbReference type="Pfam" id="PF01292"/>
    </source>
</evidence>
<evidence type="ECO:0000256" key="5">
    <source>
        <dbReference type="ARBA" id="ARBA00022692"/>
    </source>
</evidence>
<evidence type="ECO:0000256" key="2">
    <source>
        <dbReference type="ARBA" id="ARBA00022448"/>
    </source>
</evidence>
<dbReference type="OrthoDB" id="7280471at2"/>
<gene>
    <name evidence="14" type="ORF">FE697_018120</name>
</gene>
<evidence type="ECO:0000256" key="8">
    <source>
        <dbReference type="ARBA" id="ARBA00022989"/>
    </source>
</evidence>
<dbReference type="SUPFAM" id="SSF81342">
    <property type="entry name" value="Transmembrane di-heme cytochromes"/>
    <property type="match status" value="1"/>
</dbReference>
<feature type="transmembrane region" description="Helical" evidence="12">
    <location>
        <begin position="105"/>
        <end position="125"/>
    </location>
</feature>
<dbReference type="GO" id="GO:0022904">
    <property type="term" value="P:respiratory electron transport chain"/>
    <property type="evidence" value="ECO:0007669"/>
    <property type="project" value="InterPro"/>
</dbReference>
<comment type="similarity">
    <text evidence="11">Belongs to the cytochrome b561 family.</text>
</comment>
<sequence>MVVLRAREHEVRSNERFRRRAVLSTVRVEHLLGRLRPLGSGRHGAPPVGVGLLVRPHPRAGLIDALRTHRRAAILSACPLVAIGGPVVVSAAPPTVARHGVVARLLHWVTVLALVAQLLVGYTMTGGGGPLDGWVDSAYDGDEDLLLPLHMALGLAILALAVVRLAWRLITTLPPWPPTLTPRERRFATVVERSLYALLFVVPLTGLALVLGSGEDFETSDKGEWQAPWSFADDDTLVALHVASHLVLYAAIALHVGFALKHQLVDRDRFLRRML</sequence>
<keyword evidence="7" id="KW-0249">Electron transport</keyword>
<evidence type="ECO:0000256" key="11">
    <source>
        <dbReference type="ARBA" id="ARBA00037975"/>
    </source>
</evidence>
<evidence type="ECO:0000256" key="12">
    <source>
        <dbReference type="SAM" id="Phobius"/>
    </source>
</evidence>
<keyword evidence="9" id="KW-0408">Iron</keyword>
<dbReference type="InterPro" id="IPR011577">
    <property type="entry name" value="Cyt_b561_bac/Ni-Hgenase"/>
</dbReference>
<dbReference type="PANTHER" id="PTHR30529">
    <property type="entry name" value="CYTOCHROME B561"/>
    <property type="match status" value="1"/>
</dbReference>
<dbReference type="AlphaFoldDB" id="A0A5Q6RP61"/>
<keyword evidence="2" id="KW-0813">Transport</keyword>
<evidence type="ECO:0000256" key="7">
    <source>
        <dbReference type="ARBA" id="ARBA00022982"/>
    </source>
</evidence>
<feature type="transmembrane region" description="Helical" evidence="12">
    <location>
        <begin position="195"/>
        <end position="214"/>
    </location>
</feature>
<dbReference type="GO" id="GO:0046872">
    <property type="term" value="F:metal ion binding"/>
    <property type="evidence" value="ECO:0007669"/>
    <property type="project" value="UniProtKB-KW"/>
</dbReference>
<dbReference type="Gene3D" id="1.20.950.20">
    <property type="entry name" value="Transmembrane di-heme cytochromes, Chain C"/>
    <property type="match status" value="1"/>
</dbReference>
<organism evidence="14 15">
    <name type="scientific">Mumia zhuanghuii</name>
    <dbReference type="NCBI Taxonomy" id="2585211"/>
    <lineage>
        <taxon>Bacteria</taxon>
        <taxon>Bacillati</taxon>
        <taxon>Actinomycetota</taxon>
        <taxon>Actinomycetes</taxon>
        <taxon>Propionibacteriales</taxon>
        <taxon>Nocardioidaceae</taxon>
        <taxon>Mumia</taxon>
    </lineage>
</organism>
<keyword evidence="8 12" id="KW-1133">Transmembrane helix</keyword>
<dbReference type="Proteomes" id="UP000307768">
    <property type="component" value="Unassembled WGS sequence"/>
</dbReference>
<dbReference type="InterPro" id="IPR052168">
    <property type="entry name" value="Cytochrome_b561_oxidase"/>
</dbReference>
<feature type="domain" description="Cytochrome b561 bacterial/Ni-hydrogenase" evidence="13">
    <location>
        <begin position="98"/>
        <end position="275"/>
    </location>
</feature>
<feature type="transmembrane region" description="Helical" evidence="12">
    <location>
        <begin position="238"/>
        <end position="260"/>
    </location>
</feature>
<keyword evidence="5 12" id="KW-0812">Transmembrane</keyword>
<evidence type="ECO:0000256" key="10">
    <source>
        <dbReference type="ARBA" id="ARBA00023136"/>
    </source>
</evidence>
<dbReference type="PANTHER" id="PTHR30529:SF1">
    <property type="entry name" value="CYTOCHROME B561 HOMOLOG 2"/>
    <property type="match status" value="1"/>
</dbReference>
<evidence type="ECO:0000313" key="15">
    <source>
        <dbReference type="Proteomes" id="UP000307768"/>
    </source>
</evidence>
<dbReference type="Pfam" id="PF01292">
    <property type="entry name" value="Ni_hydr_CYTB"/>
    <property type="match status" value="1"/>
</dbReference>
<dbReference type="InterPro" id="IPR016174">
    <property type="entry name" value="Di-haem_cyt_TM"/>
</dbReference>
<accession>A0A5Q6RP61</accession>
<keyword evidence="10 12" id="KW-0472">Membrane</keyword>
<keyword evidence="6" id="KW-0479">Metal-binding</keyword>
<dbReference type="GO" id="GO:0005886">
    <property type="term" value="C:plasma membrane"/>
    <property type="evidence" value="ECO:0007669"/>
    <property type="project" value="UniProtKB-SubCell"/>
</dbReference>
<evidence type="ECO:0000256" key="6">
    <source>
        <dbReference type="ARBA" id="ARBA00022723"/>
    </source>
</evidence>
<proteinExistence type="inferred from homology"/>
<comment type="subcellular location">
    <subcellularLocation>
        <location evidence="1">Cell membrane</location>
        <topology evidence="1">Multi-pass membrane protein</topology>
    </subcellularLocation>
</comment>
<keyword evidence="3" id="KW-1003">Cell membrane</keyword>
<dbReference type="EMBL" id="VDFQ02000006">
    <property type="protein sequence ID" value="KAA1419822.1"/>
    <property type="molecule type" value="Genomic_DNA"/>
</dbReference>
<evidence type="ECO:0000256" key="4">
    <source>
        <dbReference type="ARBA" id="ARBA00022617"/>
    </source>
</evidence>
<dbReference type="GO" id="GO:0020037">
    <property type="term" value="F:heme binding"/>
    <property type="evidence" value="ECO:0007669"/>
    <property type="project" value="TreeGrafter"/>
</dbReference>
<comment type="caution">
    <text evidence="14">The sequence shown here is derived from an EMBL/GenBank/DDBJ whole genome shotgun (WGS) entry which is preliminary data.</text>
</comment>
<reference evidence="14 15" key="1">
    <citation type="submission" date="2019-09" db="EMBL/GenBank/DDBJ databases">
        <title>Mumia zhuanghuii sp. nov. isolated from the intestinal contents of plateau pika (Ochotona curzoniae) in the Qinghai-Tibet plateau of China.</title>
        <authorList>
            <person name="Tian Z."/>
        </authorList>
    </citation>
    <scope>NUCLEOTIDE SEQUENCE [LARGE SCALE GENOMIC DNA]</scope>
    <source>
        <strain evidence="15">350</strain>
    </source>
</reference>
<dbReference type="GO" id="GO:0009055">
    <property type="term" value="F:electron transfer activity"/>
    <property type="evidence" value="ECO:0007669"/>
    <property type="project" value="InterPro"/>
</dbReference>
<keyword evidence="4" id="KW-0349">Heme</keyword>
<name>A0A5Q6RP61_9ACTN</name>
<evidence type="ECO:0000256" key="9">
    <source>
        <dbReference type="ARBA" id="ARBA00023004"/>
    </source>
</evidence>
<evidence type="ECO:0000256" key="1">
    <source>
        <dbReference type="ARBA" id="ARBA00004651"/>
    </source>
</evidence>